<dbReference type="InterPro" id="IPR007685">
    <property type="entry name" value="RelA_SpoT"/>
</dbReference>
<evidence type="ECO:0000259" key="1">
    <source>
        <dbReference type="SMART" id="SM00954"/>
    </source>
</evidence>
<gene>
    <name evidence="2" type="ORF">HY30_06415</name>
</gene>
<dbReference type="OrthoDB" id="9801824at2"/>
<organism evidence="2 3">
    <name type="scientific">Hyphomonas chukchiensis</name>
    <dbReference type="NCBI Taxonomy" id="1280947"/>
    <lineage>
        <taxon>Bacteria</taxon>
        <taxon>Pseudomonadati</taxon>
        <taxon>Pseudomonadota</taxon>
        <taxon>Alphaproteobacteria</taxon>
        <taxon>Hyphomonadales</taxon>
        <taxon>Hyphomonadaceae</taxon>
        <taxon>Hyphomonas</taxon>
    </lineage>
</organism>
<evidence type="ECO:0000313" key="3">
    <source>
        <dbReference type="Proteomes" id="UP000027190"/>
    </source>
</evidence>
<dbReference type="InterPro" id="IPR043519">
    <property type="entry name" value="NT_sf"/>
</dbReference>
<keyword evidence="3" id="KW-1185">Reference proteome</keyword>
<accession>A0A062UEL6</accession>
<dbReference type="CDD" id="cd05399">
    <property type="entry name" value="NT_Rel-Spo_like"/>
    <property type="match status" value="1"/>
</dbReference>
<dbReference type="STRING" id="1280947.HY30_06415"/>
<dbReference type="Proteomes" id="UP000027190">
    <property type="component" value="Unassembled WGS sequence"/>
</dbReference>
<evidence type="ECO:0000313" key="2">
    <source>
        <dbReference type="EMBL" id="KCZ56747.1"/>
    </source>
</evidence>
<proteinExistence type="predicted"/>
<dbReference type="SMART" id="SM00954">
    <property type="entry name" value="RelA_SpoT"/>
    <property type="match status" value="1"/>
</dbReference>
<dbReference type="PANTHER" id="PTHR41773">
    <property type="entry name" value="GTP PYROPHOSPHATASE-RELATED"/>
    <property type="match status" value="1"/>
</dbReference>
<dbReference type="EMBL" id="AWFG01000041">
    <property type="protein sequence ID" value="KCZ56747.1"/>
    <property type="molecule type" value="Genomic_DNA"/>
</dbReference>
<feature type="domain" description="RelA/SpoT" evidence="1">
    <location>
        <begin position="42"/>
        <end position="170"/>
    </location>
</feature>
<comment type="caution">
    <text evidence="2">The sequence shown here is derived from an EMBL/GenBank/DDBJ whole genome shotgun (WGS) entry which is preliminary data.</text>
</comment>
<sequence>MISFDKAYQEIREKHLVPLAARLELHLKEVFEKQPRVDRISCRAKAIDSFVKKAAKLNNDGSAKYSDPLEQIQDVVGARIVTFYRPDVEALTKMVETHFTPIEEKELSPNSEYEFGYFGKHFVLLLPSDVLVEGMPDQAPEIFELQIKTVFQHAWSEASHDLDYKEENEPLTFDDKRKIAFASAQAWGADNAFEEIARSRIVQFRKP</sequence>
<protein>
    <recommendedName>
        <fullName evidence="1">RelA/SpoT domain-containing protein</fullName>
    </recommendedName>
</protein>
<dbReference type="RefSeq" id="WP_034741323.1">
    <property type="nucleotide sequence ID" value="NZ_AWFG01000041.1"/>
</dbReference>
<dbReference type="GO" id="GO:0015969">
    <property type="term" value="P:guanosine tetraphosphate metabolic process"/>
    <property type="evidence" value="ECO:0007669"/>
    <property type="project" value="InterPro"/>
</dbReference>
<reference evidence="2 3" key="1">
    <citation type="journal article" date="2014" name="Antonie Van Leeuwenhoek">
        <title>Hyphomonas beringensis sp. nov. and Hyphomonas chukchiensis sp. nov., isolated from surface seawater of the Bering Sea and Chukchi Sea.</title>
        <authorList>
            <person name="Li C."/>
            <person name="Lai Q."/>
            <person name="Li G."/>
            <person name="Dong C."/>
            <person name="Wang J."/>
            <person name="Liao Y."/>
            <person name="Shao Z."/>
        </authorList>
    </citation>
    <scope>NUCLEOTIDE SEQUENCE [LARGE SCALE GENOMIC DNA]</scope>
    <source>
        <strain evidence="2 3">BH-BN04-4</strain>
    </source>
</reference>
<dbReference type="SUPFAM" id="SSF81301">
    <property type="entry name" value="Nucleotidyltransferase"/>
    <property type="match status" value="1"/>
</dbReference>
<dbReference type="PANTHER" id="PTHR41773:SF1">
    <property type="entry name" value="RELA_SPOT DOMAIN-CONTAINING PROTEIN"/>
    <property type="match status" value="1"/>
</dbReference>
<name>A0A062UEL6_9PROT</name>
<dbReference type="Gene3D" id="3.30.460.10">
    <property type="entry name" value="Beta Polymerase, domain 2"/>
    <property type="match status" value="1"/>
</dbReference>
<dbReference type="AlphaFoldDB" id="A0A062UEL6"/>
<dbReference type="Pfam" id="PF04607">
    <property type="entry name" value="RelA_SpoT"/>
    <property type="match status" value="1"/>
</dbReference>
<dbReference type="eggNOG" id="COG2357">
    <property type="taxonomic scope" value="Bacteria"/>
</dbReference>